<dbReference type="SUPFAM" id="SSF52540">
    <property type="entry name" value="P-loop containing nucleoside triphosphate hydrolases"/>
    <property type="match status" value="1"/>
</dbReference>
<keyword evidence="3" id="KW-0067">ATP-binding</keyword>
<evidence type="ECO:0000259" key="5">
    <source>
        <dbReference type="Pfam" id="PF22703"/>
    </source>
</evidence>
<accession>A0A1G9UL15</accession>
<keyword evidence="7" id="KW-1185">Reference proteome</keyword>
<evidence type="ECO:0000256" key="1">
    <source>
        <dbReference type="ARBA" id="ARBA00022705"/>
    </source>
</evidence>
<dbReference type="AlphaFoldDB" id="A0A1G9UL15"/>
<organism evidence="6 7">
    <name type="scientific">Haloarchaeobius iranensis</name>
    <dbReference type="NCBI Taxonomy" id="996166"/>
    <lineage>
        <taxon>Archaea</taxon>
        <taxon>Methanobacteriati</taxon>
        <taxon>Methanobacteriota</taxon>
        <taxon>Stenosarchaea group</taxon>
        <taxon>Halobacteria</taxon>
        <taxon>Halobacteriales</taxon>
        <taxon>Halorubellaceae</taxon>
        <taxon>Haloarchaeobius</taxon>
    </lineage>
</organism>
<dbReference type="PANTHER" id="PTHR10763:SF22">
    <property type="entry name" value="ORC1-TYPE DNA REPLICATION PROTEIN"/>
    <property type="match status" value="1"/>
</dbReference>
<evidence type="ECO:0000313" key="7">
    <source>
        <dbReference type="Proteomes" id="UP000199370"/>
    </source>
</evidence>
<protein>
    <submittedName>
        <fullName evidence="6">Cdc6-related protein, AAA superfamily ATPase</fullName>
    </submittedName>
</protein>
<dbReference type="GO" id="GO:0006260">
    <property type="term" value="P:DNA replication"/>
    <property type="evidence" value="ECO:0007669"/>
    <property type="project" value="UniProtKB-KW"/>
</dbReference>
<gene>
    <name evidence="6" type="ORF">SAMN05192554_104190</name>
</gene>
<dbReference type="Gene3D" id="3.40.50.300">
    <property type="entry name" value="P-loop containing nucleotide triphosphate hydrolases"/>
    <property type="match status" value="1"/>
</dbReference>
<sequence length="397" mass="43558">MDIEARIRRRQRRSGEPSIVKDYDALSPVVHVEAPSGRGPVLEQLLDHLDPIFERSLPPTAYVWGDGGVGKSAVVTALFDHLDRLLTGTGGVIHTTTRARSTPAPDFVYVDARVDDSEFALYHTVLDALVEEQVPKQGVRTDSLRSRLIQRLSGSDRAVVAVDHVDEFDTLGLSTLHGAFDGMDGRLSWIAVGRTPPEELSSELLPPEHIHVPPYQQHALVDLLTGRASDGLARQAFDHEQIRRIAEWAKGDAHDALTALFGAAEVATRESHERITERDLEAGLDAVPRPTVALGRVLTLPENRQLVLRTLVDLPEEATTTVGDAAASVAAAPGIDLSPSTVKRYLYELAEEGITERVTAERDAESAGRPPSRLEPRFPTLVFSRLYELQHESDSRT</sequence>
<dbReference type="InterPro" id="IPR055237">
    <property type="entry name" value="Cdc6_lid"/>
</dbReference>
<proteinExistence type="predicted"/>
<name>A0A1G9UL15_9EURY</name>
<reference evidence="6 7" key="1">
    <citation type="submission" date="2016-10" db="EMBL/GenBank/DDBJ databases">
        <authorList>
            <person name="de Groot N.N."/>
        </authorList>
    </citation>
    <scope>NUCLEOTIDE SEQUENCE [LARGE SCALE GENOMIC DNA]</scope>
    <source>
        <strain evidence="7">EB21,IBRC-M 10013,KCTC 4048</strain>
    </source>
</reference>
<evidence type="ECO:0000259" key="4">
    <source>
        <dbReference type="Pfam" id="PF13191"/>
    </source>
</evidence>
<dbReference type="Gene3D" id="1.10.8.60">
    <property type="match status" value="1"/>
</dbReference>
<dbReference type="InterPro" id="IPR027417">
    <property type="entry name" value="P-loop_NTPase"/>
</dbReference>
<dbReference type="Proteomes" id="UP000199370">
    <property type="component" value="Unassembled WGS sequence"/>
</dbReference>
<dbReference type="STRING" id="996166.SAMN05192554_104190"/>
<feature type="domain" description="Cdc6 AAA+ ATPase-type lid" evidence="5">
    <location>
        <begin position="222"/>
        <end position="281"/>
    </location>
</feature>
<dbReference type="InterPro" id="IPR041664">
    <property type="entry name" value="AAA_16"/>
</dbReference>
<evidence type="ECO:0000313" key="6">
    <source>
        <dbReference type="EMBL" id="SDM60629.1"/>
    </source>
</evidence>
<keyword evidence="1" id="KW-0235">DNA replication</keyword>
<evidence type="ECO:0000256" key="2">
    <source>
        <dbReference type="ARBA" id="ARBA00022741"/>
    </source>
</evidence>
<dbReference type="PANTHER" id="PTHR10763">
    <property type="entry name" value="CELL DIVISION CONTROL PROTEIN 6-RELATED"/>
    <property type="match status" value="1"/>
</dbReference>
<evidence type="ECO:0000256" key="3">
    <source>
        <dbReference type="ARBA" id="ARBA00022840"/>
    </source>
</evidence>
<dbReference type="RefSeq" id="WP_089731961.1">
    <property type="nucleotide sequence ID" value="NZ_FNIA01000004.1"/>
</dbReference>
<keyword evidence="2" id="KW-0547">Nucleotide-binding</keyword>
<dbReference type="Pfam" id="PF22703">
    <property type="entry name" value="Cdc6_lid"/>
    <property type="match status" value="1"/>
</dbReference>
<dbReference type="GO" id="GO:0005524">
    <property type="term" value="F:ATP binding"/>
    <property type="evidence" value="ECO:0007669"/>
    <property type="project" value="UniProtKB-KW"/>
</dbReference>
<dbReference type="Pfam" id="PF13191">
    <property type="entry name" value="AAA_16"/>
    <property type="match status" value="1"/>
</dbReference>
<feature type="domain" description="Orc1-like AAA ATPase" evidence="4">
    <location>
        <begin position="37"/>
        <end position="182"/>
    </location>
</feature>
<dbReference type="InterPro" id="IPR050311">
    <property type="entry name" value="ORC1/CDC6"/>
</dbReference>
<dbReference type="EMBL" id="FNIA01000004">
    <property type="protein sequence ID" value="SDM60629.1"/>
    <property type="molecule type" value="Genomic_DNA"/>
</dbReference>
<dbReference type="OrthoDB" id="213998at2157"/>